<keyword evidence="4" id="KW-1185">Reference proteome</keyword>
<reference evidence="2 4" key="1">
    <citation type="submission" date="2024-01" db="EMBL/GenBank/DDBJ databases">
        <title>Genome insights into Plantactinospora sonchi sp. nov.</title>
        <authorList>
            <person name="Wang L."/>
        </authorList>
    </citation>
    <scope>NUCLEOTIDE SEQUENCE [LARGE SCALE GENOMIC DNA]</scope>
    <source>
        <strain evidence="2 4">NEAU-QY2</strain>
    </source>
</reference>
<dbReference type="EMBL" id="JAZGQK010000006">
    <property type="protein sequence ID" value="MEE6258674.1"/>
    <property type="molecule type" value="Genomic_DNA"/>
</dbReference>
<sequence>MREQRQRRSPVVVTLVIGLLLLVAWFVLVTTVDLGVGVGSAMIGAAAGVLAATVSVALLRRRD</sequence>
<dbReference type="Proteomes" id="UP001332243">
    <property type="component" value="Unassembled WGS sequence"/>
</dbReference>
<gene>
    <name evidence="2" type="ORF">V1633_09260</name>
    <name evidence="3" type="ORF">V1633_33430</name>
</gene>
<name>A0ABU7RQ95_9ACTN</name>
<evidence type="ECO:0000256" key="1">
    <source>
        <dbReference type="SAM" id="Phobius"/>
    </source>
</evidence>
<protein>
    <submittedName>
        <fullName evidence="2">Uncharacterized protein</fullName>
    </submittedName>
</protein>
<evidence type="ECO:0000313" key="3">
    <source>
        <dbReference type="EMBL" id="MEE6263391.1"/>
    </source>
</evidence>
<feature type="transmembrane region" description="Helical" evidence="1">
    <location>
        <begin position="12"/>
        <end position="32"/>
    </location>
</feature>
<keyword evidence="1" id="KW-0812">Transmembrane</keyword>
<dbReference type="EMBL" id="JAZGQK010000037">
    <property type="protein sequence ID" value="MEE6263391.1"/>
    <property type="molecule type" value="Genomic_DNA"/>
</dbReference>
<keyword evidence="1" id="KW-1133">Transmembrane helix</keyword>
<accession>A0ABU7RQ95</accession>
<evidence type="ECO:0000313" key="2">
    <source>
        <dbReference type="EMBL" id="MEE6258674.1"/>
    </source>
</evidence>
<evidence type="ECO:0000313" key="4">
    <source>
        <dbReference type="Proteomes" id="UP001332243"/>
    </source>
</evidence>
<feature type="transmembrane region" description="Helical" evidence="1">
    <location>
        <begin position="38"/>
        <end position="59"/>
    </location>
</feature>
<keyword evidence="1" id="KW-0472">Membrane</keyword>
<dbReference type="RefSeq" id="WP_331213765.1">
    <property type="nucleotide sequence ID" value="NZ_JAZGQK010000006.1"/>
</dbReference>
<proteinExistence type="predicted"/>
<comment type="caution">
    <text evidence="2">The sequence shown here is derived from an EMBL/GenBank/DDBJ whole genome shotgun (WGS) entry which is preliminary data.</text>
</comment>
<organism evidence="2 4">
    <name type="scientific">Plantactinospora sonchi</name>
    <dbReference type="NCBI Taxonomy" id="1544735"/>
    <lineage>
        <taxon>Bacteria</taxon>
        <taxon>Bacillati</taxon>
        <taxon>Actinomycetota</taxon>
        <taxon>Actinomycetes</taxon>
        <taxon>Micromonosporales</taxon>
        <taxon>Micromonosporaceae</taxon>
        <taxon>Plantactinospora</taxon>
    </lineage>
</organism>